<evidence type="ECO:0000313" key="2">
    <source>
        <dbReference type="Proteomes" id="UP000009273"/>
    </source>
</evidence>
<keyword evidence="2" id="KW-1185">Reference proteome</keyword>
<organism evidence="1 2">
    <name type="scientific">Bacillus phage G</name>
    <dbReference type="NCBI Taxonomy" id="2884420"/>
    <lineage>
        <taxon>Viruses</taxon>
        <taxon>Duplodnaviria</taxon>
        <taxon>Heunggongvirae</taxon>
        <taxon>Uroviricota</taxon>
        <taxon>Caudoviricetes</taxon>
        <taxon>Donellivirus</taxon>
        <taxon>Donellivirus gee</taxon>
    </lineage>
</organism>
<gene>
    <name evidence="1" type="primary">403</name>
    <name evidence="1" type="ORF">G_403</name>
</gene>
<accession>G3MAE4</accession>
<dbReference type="KEGG" id="vg:18563906"/>
<dbReference type="RefSeq" id="YP_009015706.1">
    <property type="nucleotide sequence ID" value="NC_023719.1"/>
</dbReference>
<dbReference type="EMBL" id="JN638751">
    <property type="protein sequence ID" value="AEO93661.1"/>
    <property type="molecule type" value="Genomic_DNA"/>
</dbReference>
<reference evidence="1 2" key="1">
    <citation type="submission" date="2011-09" db="EMBL/GenBank/DDBJ databases">
        <authorList>
            <person name="Pope W.H."/>
            <person name="Pedulla M.L."/>
            <person name="Ford M.E."/>
            <person name="Peebles C.L."/>
            <person name="Hatfull G.H."/>
            <person name="Hendrix R.W."/>
        </authorList>
    </citation>
    <scope>NUCLEOTIDE SEQUENCE [LARGE SCALE GENOMIC DNA]</scope>
    <source>
        <strain evidence="1">G</strain>
    </source>
</reference>
<dbReference type="GeneID" id="18563906"/>
<evidence type="ECO:0000313" key="1">
    <source>
        <dbReference type="EMBL" id="AEO93661.1"/>
    </source>
</evidence>
<protein>
    <submittedName>
        <fullName evidence="1">Gp403</fullName>
    </submittedName>
</protein>
<proteinExistence type="predicted"/>
<name>G3MAE4_9CAUD</name>
<sequence length="65" mass="7691">MQQVKIFKTNNKNMLKTQDEINEWLEVEGIKIVNMSTTNGVNYKANLTSNYDEIEIFFIIVYEKN</sequence>
<dbReference type="Proteomes" id="UP000009273">
    <property type="component" value="Segment"/>
</dbReference>